<dbReference type="GO" id="GO:0003700">
    <property type="term" value="F:DNA-binding transcription factor activity"/>
    <property type="evidence" value="ECO:0007669"/>
    <property type="project" value="InterPro"/>
</dbReference>
<keyword evidence="3 6" id="KW-0238">DNA-binding</keyword>
<dbReference type="InterPro" id="IPR005119">
    <property type="entry name" value="LysR_subst-bd"/>
</dbReference>
<proteinExistence type="inferred from homology"/>
<dbReference type="Gene3D" id="1.10.10.10">
    <property type="entry name" value="Winged helix-like DNA-binding domain superfamily/Winged helix DNA-binding domain"/>
    <property type="match status" value="1"/>
</dbReference>
<comment type="caution">
    <text evidence="6">The sequence shown here is derived from an EMBL/GenBank/DDBJ whole genome shotgun (WGS) entry which is preliminary data.</text>
</comment>
<dbReference type="Pfam" id="PF00126">
    <property type="entry name" value="HTH_1"/>
    <property type="match status" value="1"/>
</dbReference>
<dbReference type="PROSITE" id="PS50931">
    <property type="entry name" value="HTH_LYSR"/>
    <property type="match status" value="1"/>
</dbReference>
<dbReference type="SUPFAM" id="SSF46785">
    <property type="entry name" value="Winged helix' DNA-binding domain"/>
    <property type="match status" value="1"/>
</dbReference>
<dbReference type="Pfam" id="PF03466">
    <property type="entry name" value="LysR_substrate"/>
    <property type="match status" value="1"/>
</dbReference>
<feature type="domain" description="HTH lysR-type" evidence="5">
    <location>
        <begin position="1"/>
        <end position="58"/>
    </location>
</feature>
<dbReference type="EMBL" id="JACHFW010000005">
    <property type="protein sequence ID" value="MBB5264605.1"/>
    <property type="molecule type" value="Genomic_DNA"/>
</dbReference>
<evidence type="ECO:0000256" key="2">
    <source>
        <dbReference type="ARBA" id="ARBA00023015"/>
    </source>
</evidence>
<dbReference type="AlphaFoldDB" id="A0A7W8HBB9"/>
<comment type="similarity">
    <text evidence="1">Belongs to the LysR transcriptional regulatory family.</text>
</comment>
<dbReference type="InterPro" id="IPR036388">
    <property type="entry name" value="WH-like_DNA-bd_sf"/>
</dbReference>
<dbReference type="PANTHER" id="PTHR30419:SF8">
    <property type="entry name" value="NITROGEN ASSIMILATION TRANSCRIPTIONAL ACTIVATOR-RELATED"/>
    <property type="match status" value="1"/>
</dbReference>
<evidence type="ECO:0000256" key="3">
    <source>
        <dbReference type="ARBA" id="ARBA00023125"/>
    </source>
</evidence>
<gene>
    <name evidence="6" type="ORF">HNP82_001732</name>
</gene>
<reference evidence="6 7" key="1">
    <citation type="submission" date="2020-08" db="EMBL/GenBank/DDBJ databases">
        <title>Genomic Encyclopedia of Type Strains, Phase IV (KMG-IV): sequencing the most valuable type-strain genomes for metagenomic binning, comparative biology and taxonomic classification.</title>
        <authorList>
            <person name="Goeker M."/>
        </authorList>
    </citation>
    <scope>NUCLEOTIDE SEQUENCE [LARGE SCALE GENOMIC DNA]</scope>
    <source>
        <strain evidence="6 7">DSM 106146</strain>
    </source>
</reference>
<evidence type="ECO:0000259" key="5">
    <source>
        <dbReference type="PROSITE" id="PS50931"/>
    </source>
</evidence>
<evidence type="ECO:0000313" key="6">
    <source>
        <dbReference type="EMBL" id="MBB5264605.1"/>
    </source>
</evidence>
<dbReference type="InterPro" id="IPR036390">
    <property type="entry name" value="WH_DNA-bd_sf"/>
</dbReference>
<dbReference type="Gene3D" id="3.40.190.290">
    <property type="match status" value="1"/>
</dbReference>
<organism evidence="6 7">
    <name type="scientific">Catenibacillus scindens</name>
    <dbReference type="NCBI Taxonomy" id="673271"/>
    <lineage>
        <taxon>Bacteria</taxon>
        <taxon>Bacillati</taxon>
        <taxon>Bacillota</taxon>
        <taxon>Clostridia</taxon>
        <taxon>Lachnospirales</taxon>
        <taxon>Lachnospiraceae</taxon>
        <taxon>Catenibacillus</taxon>
    </lineage>
</organism>
<dbReference type="InterPro" id="IPR050950">
    <property type="entry name" value="HTH-type_LysR_regulators"/>
</dbReference>
<dbReference type="CDD" id="cd05466">
    <property type="entry name" value="PBP2_LTTR_substrate"/>
    <property type="match status" value="1"/>
</dbReference>
<evidence type="ECO:0000256" key="4">
    <source>
        <dbReference type="ARBA" id="ARBA00023163"/>
    </source>
</evidence>
<sequence>MELRVLKYFLMVAREENITKAANLLHVTQPTLSRQMMQLEEELGVKLFSRGKYHIVLTDDGMLLKRRAQEIIDLVDKTAQEFSRDEEPLNGEIAVGCGETRNMTFLSRKMADFRQIHPMVHFSVYSAIADDIKERIEKGIVDIGLFMEPVDIGRYEFIRLPVKERWGVLVRGDSPLAGKDRVTAQDLKNVPLLIGQRALVQNELANWFGDIYEKVEIASTFNLILNAANMVKNGLGAAMCFSLDISYDNLKFIPLFPELETGSVVAWKKNQIFSKAAAAFIDYIRNTM</sequence>
<name>A0A7W8HBB9_9FIRM</name>
<dbReference type="PRINTS" id="PR00039">
    <property type="entry name" value="HTHLYSR"/>
</dbReference>
<accession>A0A7W8HBB9</accession>
<keyword evidence="2" id="KW-0805">Transcription regulation</keyword>
<dbReference type="InterPro" id="IPR000847">
    <property type="entry name" value="LysR_HTH_N"/>
</dbReference>
<evidence type="ECO:0000313" key="7">
    <source>
        <dbReference type="Proteomes" id="UP000543642"/>
    </source>
</evidence>
<dbReference type="GO" id="GO:0003677">
    <property type="term" value="F:DNA binding"/>
    <property type="evidence" value="ECO:0007669"/>
    <property type="project" value="UniProtKB-KW"/>
</dbReference>
<protein>
    <submittedName>
        <fullName evidence="6">DNA-binding transcriptional LysR family regulator</fullName>
    </submittedName>
</protein>
<evidence type="ECO:0000256" key="1">
    <source>
        <dbReference type="ARBA" id="ARBA00009437"/>
    </source>
</evidence>
<dbReference type="PANTHER" id="PTHR30419">
    <property type="entry name" value="HTH-TYPE TRANSCRIPTIONAL REGULATOR YBHD"/>
    <property type="match status" value="1"/>
</dbReference>
<keyword evidence="4" id="KW-0804">Transcription</keyword>
<dbReference type="GO" id="GO:0005829">
    <property type="term" value="C:cytosol"/>
    <property type="evidence" value="ECO:0007669"/>
    <property type="project" value="TreeGrafter"/>
</dbReference>
<dbReference type="FunFam" id="1.10.10.10:FF:000001">
    <property type="entry name" value="LysR family transcriptional regulator"/>
    <property type="match status" value="1"/>
</dbReference>
<dbReference type="Proteomes" id="UP000543642">
    <property type="component" value="Unassembled WGS sequence"/>
</dbReference>
<dbReference type="RefSeq" id="WP_183773316.1">
    <property type="nucleotide sequence ID" value="NZ_JACHFW010000005.1"/>
</dbReference>
<keyword evidence="7" id="KW-1185">Reference proteome</keyword>
<dbReference type="SUPFAM" id="SSF53850">
    <property type="entry name" value="Periplasmic binding protein-like II"/>
    <property type="match status" value="1"/>
</dbReference>